<dbReference type="OrthoDB" id="10600562at2759"/>
<dbReference type="AlphaFoldDB" id="A0A813XMV9"/>
<name>A0A813XMV9_9BILA</name>
<gene>
    <name evidence="1" type="ORF">OXX778_LOCUS10152</name>
</gene>
<proteinExistence type="predicted"/>
<dbReference type="EMBL" id="CAJNOC010001571">
    <property type="protein sequence ID" value="CAF0875537.1"/>
    <property type="molecule type" value="Genomic_DNA"/>
</dbReference>
<accession>A0A813XMV9</accession>
<dbReference type="Proteomes" id="UP000663879">
    <property type="component" value="Unassembled WGS sequence"/>
</dbReference>
<evidence type="ECO:0000313" key="1">
    <source>
        <dbReference type="EMBL" id="CAF0875537.1"/>
    </source>
</evidence>
<protein>
    <submittedName>
        <fullName evidence="1">Uncharacterized protein</fullName>
    </submittedName>
</protein>
<evidence type="ECO:0000313" key="2">
    <source>
        <dbReference type="Proteomes" id="UP000663879"/>
    </source>
</evidence>
<organism evidence="1 2">
    <name type="scientific">Brachionus calyciflorus</name>
    <dbReference type="NCBI Taxonomy" id="104777"/>
    <lineage>
        <taxon>Eukaryota</taxon>
        <taxon>Metazoa</taxon>
        <taxon>Spiralia</taxon>
        <taxon>Gnathifera</taxon>
        <taxon>Rotifera</taxon>
        <taxon>Eurotatoria</taxon>
        <taxon>Monogononta</taxon>
        <taxon>Pseudotrocha</taxon>
        <taxon>Ploima</taxon>
        <taxon>Brachionidae</taxon>
        <taxon>Brachionus</taxon>
    </lineage>
</organism>
<reference evidence="1" key="1">
    <citation type="submission" date="2021-02" db="EMBL/GenBank/DDBJ databases">
        <authorList>
            <person name="Nowell W R."/>
        </authorList>
    </citation>
    <scope>NUCLEOTIDE SEQUENCE</scope>
    <source>
        <strain evidence="1">Ploen Becks lab</strain>
    </source>
</reference>
<comment type="caution">
    <text evidence="1">The sequence shown here is derived from an EMBL/GenBank/DDBJ whole genome shotgun (WGS) entry which is preliminary data.</text>
</comment>
<keyword evidence="2" id="KW-1185">Reference proteome</keyword>
<sequence length="285" mass="32842">MNLDDSLFINTSPYFPVKRKRFCNFSKNSEDEDGSDYFDDSWSSNSSLSSLVSTYSGLINVKRHGHKVLVTDEKVTDTVNDMNKLDIDLENNQSSPASSIEIDDEKVVFEISSNSSSDEDEENQEEDVGLVLTDVLKSRIKELNSEEFILSQIKSGRCVYENLNKLQVIPWRPSDVNTSVNQDYNVEEPSDNLKNKSKISQMDRIQIEEVDPSFNMNSCNFNQYQNVSNKLPNFYLVEHEEDFKKYDDNFLRKNGSNLSIKELDEGVPSDKTFINVDYDEEEMEF</sequence>